<dbReference type="EMBL" id="JACLYY010000011">
    <property type="protein sequence ID" value="MBM6738673.1"/>
    <property type="molecule type" value="Genomic_DNA"/>
</dbReference>
<dbReference type="InterPro" id="IPR041033">
    <property type="entry name" value="SpaA_PFL_dom_1"/>
</dbReference>
<keyword evidence="3 6" id="KW-0732">Signal</keyword>
<dbReference type="Proteomes" id="UP000716906">
    <property type="component" value="Unassembled WGS sequence"/>
</dbReference>
<organism evidence="9 10">
    <name type="scientific">Faecalicatena fissicatena</name>
    <dbReference type="NCBI Taxonomy" id="290055"/>
    <lineage>
        <taxon>Bacteria</taxon>
        <taxon>Bacillati</taxon>
        <taxon>Bacillota</taxon>
        <taxon>Clostridia</taxon>
        <taxon>Lachnospirales</taxon>
        <taxon>Lachnospiraceae</taxon>
        <taxon>Faecalicatena</taxon>
    </lineage>
</organism>
<evidence type="ECO:0000256" key="6">
    <source>
        <dbReference type="SAM" id="SignalP"/>
    </source>
</evidence>
<sequence>MKRFVCILCCALFLFAALLGSSALQSRAEEDSPETDPGGGSEISWTLGRDSERVETDRLGVTEGGIMPRSAVGSLCTISYGGSHSYGSWFTREFYVAAETGNYTGYCVQPMSPPPSGTYQVSRLDNDVMKALLMMAPGYPYYEAYGKIIYNEADNNTYAYAHAALSYAYEGSLTGLSASMQAGVTNMVHYATAAVQGSWAPEIHENLDRYQVYIAYNDQQDIVWLEEQPKGNVQLQKVSAQTDITEGNFCYSLEGAVYGVYTDAGCTAQAGELVTDASGKSGLLSVNAGTYYVKEKTPPRGYALDGTVYRVDVQAGQTAQVSAKDIPQKNPVEVLLKKYDGELDFQEEGNAPQGAASLAGAEFTFRFYTGDYDSLEKLEGVSPARTWVFRSDDRGFVSTQEEYFVEGDPVWRDGNGGFFLPLGTVTIQETKAPQGYNLNSETQLVRVTPEGTGEQVQTYQTPAFEEDVIRGDLELIKVYQNEEEKEDVLEGIEGVEFTLTSRTTGQEVLRIVTDREGKATTRSEDYPRGRLVYDTYLVTETKTPEGYNPVKPFEVEISEENVTVSGIYRQDTLITSPIQVLKVDASTGKTIPAAGTEFQLLDADRNVVTMTSHYPEYQVYETFVTDEEGRFTFPEKLKYGTYYLREVKAPKGYLLNGEELAFTVEEDKDWGSPLTVRFADENAMGRISIDKYEEGKEEYLAGTEFEIQAAEDIVTPDGTVRLKKGELAGTLTTGNETAVSEELFLGKYTVRETRQVPGFALPEKAFQVELKYKDQTTPVVEEHLTVYNEPTSLVLLKYEKGSEEKTALAGVRFKVWLKQDEAVEEEAVMGEDTVTEEDAVDPGYTLEEIYETDEEGRIEIPYLLPDSTYCIQEAETLPGYIPDGTVHEVYVDAQGRIEGGAVCVMKFENDYTKLRVSKLDGGNRQYLPGAGLKLERVLESGERELVESWTSGKEEKKFDRLEPGEYVLTEEQAPEGYEKAEPVSFTLKETGEEQKVEMLDQLLVKAPRTGDISYIPWLGAALAGSLALMLWALRIRKRK</sequence>
<dbReference type="InterPro" id="IPR013783">
    <property type="entry name" value="Ig-like_fold"/>
</dbReference>
<evidence type="ECO:0000256" key="4">
    <source>
        <dbReference type="SAM" id="MobiDB-lite"/>
    </source>
</evidence>
<dbReference type="Gene3D" id="2.60.40.10">
    <property type="entry name" value="Immunoglobulins"/>
    <property type="match status" value="7"/>
</dbReference>
<feature type="domain" description="SpaA-like prealbumin fold" evidence="7">
    <location>
        <begin position="799"/>
        <end position="896"/>
    </location>
</feature>
<keyword evidence="2" id="KW-0964">Secreted</keyword>
<comment type="caution">
    <text evidence="9">The sequence shown here is derived from an EMBL/GenBank/DDBJ whole genome shotgun (WGS) entry which is preliminary data.</text>
</comment>
<feature type="domain" description="SpaA-like prealbumin fold" evidence="7">
    <location>
        <begin position="685"/>
        <end position="776"/>
    </location>
</feature>
<feature type="domain" description="SpaA-like prealbumin fold" evidence="7">
    <location>
        <begin position="578"/>
        <end position="668"/>
    </location>
</feature>
<dbReference type="Pfam" id="PF17802">
    <property type="entry name" value="SpaA"/>
    <property type="match status" value="7"/>
</dbReference>
<feature type="domain" description="SpaA-like prealbumin fold" evidence="7">
    <location>
        <begin position="252"/>
        <end position="325"/>
    </location>
</feature>
<feature type="signal peptide" evidence="6">
    <location>
        <begin position="1"/>
        <end position="28"/>
    </location>
</feature>
<proteinExistence type="inferred from homology"/>
<feature type="region of interest" description="Disordered" evidence="4">
    <location>
        <begin position="28"/>
        <end position="47"/>
    </location>
</feature>
<dbReference type="PANTHER" id="PTHR36108">
    <property type="entry name" value="COLOSSIN-B-RELATED"/>
    <property type="match status" value="1"/>
</dbReference>
<dbReference type="SUPFAM" id="SSF49478">
    <property type="entry name" value="Cna protein B-type domain"/>
    <property type="match status" value="1"/>
</dbReference>
<feature type="domain" description="Thioester" evidence="8">
    <location>
        <begin position="79"/>
        <end position="192"/>
    </location>
</feature>
<dbReference type="PANTHER" id="PTHR36108:SF13">
    <property type="entry name" value="COLOSSIN-B-RELATED"/>
    <property type="match status" value="1"/>
</dbReference>
<feature type="domain" description="SpaA-like prealbumin fold" evidence="7">
    <location>
        <begin position="913"/>
        <end position="1000"/>
    </location>
</feature>
<evidence type="ECO:0000259" key="7">
    <source>
        <dbReference type="Pfam" id="PF17802"/>
    </source>
</evidence>
<feature type="chain" id="PRO_5046936177" evidence="6">
    <location>
        <begin position="29"/>
        <end position="1039"/>
    </location>
</feature>
<protein>
    <submittedName>
        <fullName evidence="9">Uncharacterized protein</fullName>
    </submittedName>
</protein>
<dbReference type="Pfam" id="PF20610">
    <property type="entry name" value="TED_2"/>
    <property type="match status" value="1"/>
</dbReference>
<evidence type="ECO:0000256" key="1">
    <source>
        <dbReference type="ARBA" id="ARBA00007257"/>
    </source>
</evidence>
<feature type="domain" description="SpaA-like prealbumin fold" evidence="7">
    <location>
        <begin position="414"/>
        <end position="454"/>
    </location>
</feature>
<keyword evidence="5" id="KW-0472">Membrane</keyword>
<evidence type="ECO:0000256" key="3">
    <source>
        <dbReference type="ARBA" id="ARBA00022729"/>
    </source>
</evidence>
<evidence type="ECO:0000259" key="8">
    <source>
        <dbReference type="Pfam" id="PF20610"/>
    </source>
</evidence>
<feature type="transmembrane region" description="Helical" evidence="5">
    <location>
        <begin position="1014"/>
        <end position="1033"/>
    </location>
</feature>
<dbReference type="InterPro" id="IPR046751">
    <property type="entry name" value="TED_2"/>
</dbReference>
<gene>
    <name evidence="9" type="ORF">H7U36_11285</name>
</gene>
<name>A0ABS2EAL1_9FIRM</name>
<reference evidence="9 10" key="1">
    <citation type="journal article" date="2021" name="Sci. Rep.">
        <title>The distribution of antibiotic resistance genes in chicken gut microbiota commensals.</title>
        <authorList>
            <person name="Juricova H."/>
            <person name="Matiasovicova J."/>
            <person name="Kubasova T."/>
            <person name="Cejkova D."/>
            <person name="Rychlik I."/>
        </authorList>
    </citation>
    <scope>NUCLEOTIDE SEQUENCE [LARGE SCALE GENOMIC DNA]</scope>
    <source>
        <strain evidence="9 10">An773</strain>
    </source>
</reference>
<accession>A0ABS2EAL1</accession>
<keyword evidence="10" id="KW-1185">Reference proteome</keyword>
<keyword evidence="5" id="KW-1133">Transmembrane helix</keyword>
<comment type="similarity">
    <text evidence="1">Belongs to the serine-aspartate repeat-containing protein (SDr) family.</text>
</comment>
<evidence type="ECO:0000256" key="5">
    <source>
        <dbReference type="SAM" id="Phobius"/>
    </source>
</evidence>
<feature type="domain" description="SpaA-like prealbumin fold" evidence="7">
    <location>
        <begin position="490"/>
        <end position="563"/>
    </location>
</feature>
<keyword evidence="5" id="KW-0812">Transmembrane</keyword>
<evidence type="ECO:0000313" key="10">
    <source>
        <dbReference type="Proteomes" id="UP000716906"/>
    </source>
</evidence>
<evidence type="ECO:0000256" key="2">
    <source>
        <dbReference type="ARBA" id="ARBA00022525"/>
    </source>
</evidence>
<evidence type="ECO:0000313" key="9">
    <source>
        <dbReference type="EMBL" id="MBM6738673.1"/>
    </source>
</evidence>